<evidence type="ECO:0000256" key="1">
    <source>
        <dbReference type="ARBA" id="ARBA00008635"/>
    </source>
</evidence>
<name>A0A6J4HG35_9PROT</name>
<dbReference type="EMBL" id="CADCTD010000012">
    <property type="protein sequence ID" value="CAA9221253.1"/>
    <property type="molecule type" value="Genomic_DNA"/>
</dbReference>
<dbReference type="SUPFAM" id="SSF109854">
    <property type="entry name" value="DinB/YfiT-like putative metalloenzymes"/>
    <property type="match status" value="1"/>
</dbReference>
<proteinExistence type="inferred from homology"/>
<dbReference type="PANTHER" id="PTHR37302:SF1">
    <property type="entry name" value="PROTEIN DINB"/>
    <property type="match status" value="1"/>
</dbReference>
<evidence type="ECO:0000256" key="3">
    <source>
        <dbReference type="PIRSR" id="PIRSR607837-1"/>
    </source>
</evidence>
<keyword evidence="2 3" id="KW-0479">Metal-binding</keyword>
<feature type="binding site" evidence="3">
    <location>
        <position position="137"/>
    </location>
    <ligand>
        <name>a divalent metal cation</name>
        <dbReference type="ChEBI" id="CHEBI:60240"/>
    </ligand>
</feature>
<dbReference type="PANTHER" id="PTHR37302">
    <property type="entry name" value="SLR1116 PROTEIN"/>
    <property type="match status" value="1"/>
</dbReference>
<reference evidence="4" key="1">
    <citation type="submission" date="2020-02" db="EMBL/GenBank/DDBJ databases">
        <authorList>
            <person name="Meier V. D."/>
        </authorList>
    </citation>
    <scope>NUCLEOTIDE SEQUENCE</scope>
    <source>
        <strain evidence="4">AVDCRST_MAG27</strain>
    </source>
</reference>
<protein>
    <recommendedName>
        <fullName evidence="5">DinB family protein</fullName>
    </recommendedName>
</protein>
<gene>
    <name evidence="4" type="ORF">AVDCRST_MAG27-488</name>
</gene>
<sequence>MVSPDWCRMMAAYNSEMNRRLYAAADQLPDAARHEDRGAWFGSIHGTLCHLLWGDRQWMSRFAGWEPPPPGIPNSPRLVEDWAALRAARAEADMGIEAWAATLTEDWLAGTLHWFSGASQQRMASPRAVTLTHFFNHQTHHRGQAHVLITQAGIRPAATDLPWVVDLEALGLLPTRPGLS</sequence>
<dbReference type="InterPro" id="IPR034660">
    <property type="entry name" value="DinB/YfiT-like"/>
</dbReference>
<dbReference type="GO" id="GO:0046872">
    <property type="term" value="F:metal ion binding"/>
    <property type="evidence" value="ECO:0007669"/>
    <property type="project" value="UniProtKB-KW"/>
</dbReference>
<evidence type="ECO:0000256" key="2">
    <source>
        <dbReference type="ARBA" id="ARBA00022723"/>
    </source>
</evidence>
<evidence type="ECO:0008006" key="5">
    <source>
        <dbReference type="Google" id="ProtNLM"/>
    </source>
</evidence>
<accession>A0A6J4HG35</accession>
<comment type="similarity">
    <text evidence="1">Belongs to the DinB family.</text>
</comment>
<organism evidence="4">
    <name type="scientific">uncultured Craurococcus sp</name>
    <dbReference type="NCBI Taxonomy" id="1135998"/>
    <lineage>
        <taxon>Bacteria</taxon>
        <taxon>Pseudomonadati</taxon>
        <taxon>Pseudomonadota</taxon>
        <taxon>Alphaproteobacteria</taxon>
        <taxon>Acetobacterales</taxon>
        <taxon>Acetobacteraceae</taxon>
        <taxon>Craurococcus</taxon>
        <taxon>environmental samples</taxon>
    </lineage>
</organism>
<feature type="binding site" evidence="3">
    <location>
        <position position="50"/>
    </location>
    <ligand>
        <name>a divalent metal cation</name>
        <dbReference type="ChEBI" id="CHEBI:60240"/>
    </ligand>
</feature>
<feature type="binding site" evidence="3">
    <location>
        <position position="141"/>
    </location>
    <ligand>
        <name>a divalent metal cation</name>
        <dbReference type="ChEBI" id="CHEBI:60240"/>
    </ligand>
</feature>
<evidence type="ECO:0000313" key="4">
    <source>
        <dbReference type="EMBL" id="CAA9221253.1"/>
    </source>
</evidence>
<dbReference type="InterPro" id="IPR007837">
    <property type="entry name" value="DinB"/>
</dbReference>
<dbReference type="AlphaFoldDB" id="A0A6J4HG35"/>
<dbReference type="Gene3D" id="1.20.120.450">
    <property type="entry name" value="dinb family like domain"/>
    <property type="match status" value="1"/>
</dbReference>
<dbReference type="Pfam" id="PF05163">
    <property type="entry name" value="DinB"/>
    <property type="match status" value="1"/>
</dbReference>